<dbReference type="PANTHER" id="PTHR48054:SF82">
    <property type="entry name" value="LRR RECEPTOR-LIKE SERINE_THREONINE-PROTEIN KINASE FLS2"/>
    <property type="match status" value="1"/>
</dbReference>
<evidence type="ECO:0000256" key="4">
    <source>
        <dbReference type="ARBA" id="ARBA00022729"/>
    </source>
</evidence>
<evidence type="ECO:0000256" key="8">
    <source>
        <dbReference type="ARBA" id="ARBA00023180"/>
    </source>
</evidence>
<feature type="domain" description="Protein kinase" evidence="11">
    <location>
        <begin position="382"/>
        <end position="435"/>
    </location>
</feature>
<dbReference type="EMBL" id="CM007384">
    <property type="protein sequence ID" value="ONK71552.1"/>
    <property type="molecule type" value="Genomic_DNA"/>
</dbReference>
<keyword evidence="5" id="KW-0677">Repeat</keyword>
<dbReference type="Gene3D" id="3.30.200.20">
    <property type="entry name" value="Phosphorylase Kinase, domain 1"/>
    <property type="match status" value="1"/>
</dbReference>
<dbReference type="FunFam" id="3.80.10.10:FF:000383">
    <property type="entry name" value="Leucine-rich repeat receptor protein kinase EMS1"/>
    <property type="match status" value="1"/>
</dbReference>
<reference evidence="13" key="1">
    <citation type="journal article" date="2017" name="Nat. Commun.">
        <title>The asparagus genome sheds light on the origin and evolution of a young Y chromosome.</title>
        <authorList>
            <person name="Harkess A."/>
            <person name="Zhou J."/>
            <person name="Xu C."/>
            <person name="Bowers J.E."/>
            <person name="Van der Hulst R."/>
            <person name="Ayyampalayam S."/>
            <person name="Mercati F."/>
            <person name="Riccardi P."/>
            <person name="McKain M.R."/>
            <person name="Kakrana A."/>
            <person name="Tang H."/>
            <person name="Ray J."/>
            <person name="Groenendijk J."/>
            <person name="Arikit S."/>
            <person name="Mathioni S.M."/>
            <person name="Nakano M."/>
            <person name="Shan H."/>
            <person name="Telgmann-Rauber A."/>
            <person name="Kanno A."/>
            <person name="Yue Z."/>
            <person name="Chen H."/>
            <person name="Li W."/>
            <person name="Chen Y."/>
            <person name="Xu X."/>
            <person name="Zhang Y."/>
            <person name="Luo S."/>
            <person name="Chen H."/>
            <person name="Gao J."/>
            <person name="Mao Z."/>
            <person name="Pires J.C."/>
            <person name="Luo M."/>
            <person name="Kudrna D."/>
            <person name="Wing R.A."/>
            <person name="Meyers B.C."/>
            <person name="Yi K."/>
            <person name="Kong H."/>
            <person name="Lavrijsen P."/>
            <person name="Sunseri F."/>
            <person name="Falavigna A."/>
            <person name="Ye Y."/>
            <person name="Leebens-Mack J.H."/>
            <person name="Chen G."/>
        </authorList>
    </citation>
    <scope>NUCLEOTIDE SEQUENCE [LARGE SCALE GENOMIC DNA]</scope>
    <source>
        <strain evidence="13">cv. DH0086</strain>
    </source>
</reference>
<dbReference type="GO" id="GO:0016020">
    <property type="term" value="C:membrane"/>
    <property type="evidence" value="ECO:0007669"/>
    <property type="project" value="UniProtKB-SubCell"/>
</dbReference>
<protein>
    <recommendedName>
        <fullName evidence="11">Protein kinase domain-containing protein</fullName>
    </recommendedName>
</protein>
<evidence type="ECO:0000256" key="2">
    <source>
        <dbReference type="ARBA" id="ARBA00022614"/>
    </source>
</evidence>
<organism evidence="12 13">
    <name type="scientific">Asparagus officinalis</name>
    <name type="common">Garden asparagus</name>
    <dbReference type="NCBI Taxonomy" id="4686"/>
    <lineage>
        <taxon>Eukaryota</taxon>
        <taxon>Viridiplantae</taxon>
        <taxon>Streptophyta</taxon>
        <taxon>Embryophyta</taxon>
        <taxon>Tracheophyta</taxon>
        <taxon>Spermatophyta</taxon>
        <taxon>Magnoliopsida</taxon>
        <taxon>Liliopsida</taxon>
        <taxon>Asparagales</taxon>
        <taxon>Asparagaceae</taxon>
        <taxon>Asparagoideae</taxon>
        <taxon>Asparagus</taxon>
    </lineage>
</organism>
<feature type="transmembrane region" description="Helical" evidence="9">
    <location>
        <begin position="326"/>
        <end position="345"/>
    </location>
</feature>
<keyword evidence="2" id="KW-0433">Leucine-rich repeat</keyword>
<keyword evidence="6 9" id="KW-1133">Transmembrane helix</keyword>
<dbReference type="Gramene" id="ONK71552">
    <property type="protein sequence ID" value="ONK71552"/>
    <property type="gene ID" value="A4U43_C04F9810"/>
</dbReference>
<name>A0A5P1F039_ASPOF</name>
<evidence type="ECO:0000313" key="12">
    <source>
        <dbReference type="EMBL" id="ONK71552.1"/>
    </source>
</evidence>
<dbReference type="InterPro" id="IPR013210">
    <property type="entry name" value="LRR_N_plant-typ"/>
</dbReference>
<dbReference type="Pfam" id="PF08263">
    <property type="entry name" value="LRRNT_2"/>
    <property type="match status" value="1"/>
</dbReference>
<evidence type="ECO:0000313" key="13">
    <source>
        <dbReference type="Proteomes" id="UP000243459"/>
    </source>
</evidence>
<comment type="subcellular location">
    <subcellularLocation>
        <location evidence="1">Membrane</location>
        <topology evidence="1">Single-pass membrane protein</topology>
    </subcellularLocation>
</comment>
<evidence type="ECO:0000256" key="6">
    <source>
        <dbReference type="ARBA" id="ARBA00022989"/>
    </source>
</evidence>
<dbReference type="InterPro" id="IPR000719">
    <property type="entry name" value="Prot_kinase_dom"/>
</dbReference>
<proteinExistence type="predicted"/>
<evidence type="ECO:0000256" key="10">
    <source>
        <dbReference type="SAM" id="SignalP"/>
    </source>
</evidence>
<feature type="chain" id="PRO_5024448448" description="Protein kinase domain-containing protein" evidence="10">
    <location>
        <begin position="27"/>
        <end position="435"/>
    </location>
</feature>
<evidence type="ECO:0000256" key="9">
    <source>
        <dbReference type="SAM" id="Phobius"/>
    </source>
</evidence>
<dbReference type="InterPro" id="IPR001611">
    <property type="entry name" value="Leu-rich_rpt"/>
</dbReference>
<feature type="signal peptide" evidence="10">
    <location>
        <begin position="1"/>
        <end position="26"/>
    </location>
</feature>
<dbReference type="SUPFAM" id="SSF52058">
    <property type="entry name" value="L domain-like"/>
    <property type="match status" value="1"/>
</dbReference>
<dbReference type="InterPro" id="IPR032675">
    <property type="entry name" value="LRR_dom_sf"/>
</dbReference>
<keyword evidence="7 9" id="KW-0472">Membrane</keyword>
<gene>
    <name evidence="12" type="ORF">A4U43_C04F9810</name>
</gene>
<dbReference type="OMA" id="ENMHENV"/>
<dbReference type="FunFam" id="3.80.10.10:FF:000275">
    <property type="entry name" value="Leucine-rich repeat receptor-like protein kinase"/>
    <property type="match status" value="1"/>
</dbReference>
<dbReference type="AlphaFoldDB" id="A0A5P1F039"/>
<dbReference type="GO" id="GO:0005524">
    <property type="term" value="F:ATP binding"/>
    <property type="evidence" value="ECO:0007669"/>
    <property type="project" value="InterPro"/>
</dbReference>
<evidence type="ECO:0000256" key="3">
    <source>
        <dbReference type="ARBA" id="ARBA00022692"/>
    </source>
</evidence>
<dbReference type="Pfam" id="PF00560">
    <property type="entry name" value="LRR_1"/>
    <property type="match status" value="4"/>
</dbReference>
<dbReference type="SUPFAM" id="SSF56112">
    <property type="entry name" value="Protein kinase-like (PK-like)"/>
    <property type="match status" value="1"/>
</dbReference>
<dbReference type="InterPro" id="IPR011009">
    <property type="entry name" value="Kinase-like_dom_sf"/>
</dbReference>
<dbReference type="Proteomes" id="UP000243459">
    <property type="component" value="Chromosome 4"/>
</dbReference>
<evidence type="ECO:0000256" key="5">
    <source>
        <dbReference type="ARBA" id="ARBA00022737"/>
    </source>
</evidence>
<sequence length="435" mass="48174">MELELLMVIKLFILLLLSSPYPLVTSLQHNNFTDLQSLLAFKNHVVDPQHILSVSWTTNTSSCNWIGVSCSRRHQRVTAIELTSFSLSGTIPPQISNLTFLSRLDLSNNSFSGTIPESLCFLSRLSLFVLNRNHLSGSIPPNFFNMSSLKFIYFGRNNLLGPLLVKNDTFDVPPQIQELSMSVNQFAGEMPLDISRLIRITGPIPFELGQMISLNVPSLPENLLSGRIPESLGNLSNISSTLGELHMLSHIDFSSNDFHGQIPESLGGLININYINISCNSLSGAIPESLANLRHLNILDFSFNKLSGKIPGGRVFSNVSIPTLEGSLALCVISFVLLLTCLYFLMRFWKRRLVQPPTNDDIKWPNHRLISYHELVAATDNFSDANLLGTSSFGLVFKAQLNDGLLVAVKVLNLDVHGASRSFDAECHTLSAVRH</sequence>
<dbReference type="GO" id="GO:0004672">
    <property type="term" value="F:protein kinase activity"/>
    <property type="evidence" value="ECO:0007669"/>
    <property type="project" value="InterPro"/>
</dbReference>
<evidence type="ECO:0000256" key="1">
    <source>
        <dbReference type="ARBA" id="ARBA00004167"/>
    </source>
</evidence>
<keyword evidence="13" id="KW-1185">Reference proteome</keyword>
<dbReference type="PANTHER" id="PTHR48054">
    <property type="entry name" value="RECEPTOR KINASE-LIKE PROTEIN XA21"/>
    <property type="match status" value="1"/>
</dbReference>
<evidence type="ECO:0000256" key="7">
    <source>
        <dbReference type="ARBA" id="ARBA00023136"/>
    </source>
</evidence>
<accession>A0A5P1F039</accession>
<keyword evidence="8" id="KW-0325">Glycoprotein</keyword>
<keyword evidence="3 9" id="KW-0812">Transmembrane</keyword>
<dbReference type="InterPro" id="IPR052592">
    <property type="entry name" value="LRR-RLK"/>
</dbReference>
<keyword evidence="4 10" id="KW-0732">Signal</keyword>
<evidence type="ECO:0000259" key="11">
    <source>
        <dbReference type="PROSITE" id="PS50011"/>
    </source>
</evidence>
<dbReference type="Gene3D" id="3.80.10.10">
    <property type="entry name" value="Ribonuclease Inhibitor"/>
    <property type="match status" value="3"/>
</dbReference>
<dbReference type="PROSITE" id="PS50011">
    <property type="entry name" value="PROTEIN_KINASE_DOM"/>
    <property type="match status" value="1"/>
</dbReference>